<evidence type="ECO:0000313" key="1">
    <source>
        <dbReference type="EMBL" id="HGB31155.1"/>
    </source>
</evidence>
<name>A0A7C3SRH5_9BACT</name>
<dbReference type="EMBL" id="DTGA01000104">
    <property type="protein sequence ID" value="HGB31155.1"/>
    <property type="molecule type" value="Genomic_DNA"/>
</dbReference>
<dbReference type="AlphaFoldDB" id="A0A7C3SRH5"/>
<accession>A0A7C3SRH5</accession>
<comment type="caution">
    <text evidence="1">The sequence shown here is derived from an EMBL/GenBank/DDBJ whole genome shotgun (WGS) entry which is preliminary data.</text>
</comment>
<sequence>MLCLRKFGMIGQHIIIRKNMSYKYNPFLKGLDYYEFGGGGGVATFLGLSDTPSSYTGEAGKYVAVNSTETALEFVAPVNSFVPYTGAIKNLDLGAHNLIVDTNTLFVDSVNHRVGIGTTAPNDKLTINGNIVPVTNSAFNLGNSSNYWANAYINNVYYNSSASINGTSHSGSLTFLNSVDNPSFYFQSPGGYYFRISLFNNISGYEYVDFSRSSYFSKGFRFDSHLVPANSLSNNIGNSSSYWLNTYTQNLYLNSTAYLSGATAGLIKVTGALGGMSSLRIPTSAPTSPVSGDMYWDEANNRLGIYNAAAATWKYVALA</sequence>
<gene>
    <name evidence="1" type="ORF">ENV35_04690</name>
</gene>
<organism evidence="1">
    <name type="scientific">Dictyoglomus turgidum</name>
    <dbReference type="NCBI Taxonomy" id="513050"/>
    <lineage>
        <taxon>Bacteria</taxon>
        <taxon>Pseudomonadati</taxon>
        <taxon>Dictyoglomota</taxon>
        <taxon>Dictyoglomia</taxon>
        <taxon>Dictyoglomales</taxon>
        <taxon>Dictyoglomaceae</taxon>
        <taxon>Dictyoglomus</taxon>
    </lineage>
</organism>
<reference evidence="1" key="1">
    <citation type="journal article" date="2020" name="mSystems">
        <title>Genome- and Community-Level Interaction Insights into Carbon Utilization and Element Cycling Functions of Hydrothermarchaeota in Hydrothermal Sediment.</title>
        <authorList>
            <person name="Zhou Z."/>
            <person name="Liu Y."/>
            <person name="Xu W."/>
            <person name="Pan J."/>
            <person name="Luo Z.H."/>
            <person name="Li M."/>
        </authorList>
    </citation>
    <scope>NUCLEOTIDE SEQUENCE [LARGE SCALE GENOMIC DNA]</scope>
    <source>
        <strain evidence="1">SpSt-751</strain>
    </source>
</reference>
<protein>
    <submittedName>
        <fullName evidence="1">Uncharacterized protein</fullName>
    </submittedName>
</protein>
<proteinExistence type="predicted"/>